<dbReference type="InterPro" id="IPR014550">
    <property type="entry name" value="UCP028704_OpgC"/>
</dbReference>
<evidence type="ECO:0000313" key="4">
    <source>
        <dbReference type="Proteomes" id="UP000649829"/>
    </source>
</evidence>
<keyword evidence="2" id="KW-1133">Transmembrane helix</keyword>
<reference evidence="3" key="1">
    <citation type="journal article" date="2014" name="Int. J. Syst. Evol. Microbiol.">
        <title>Complete genome sequence of Corynebacterium casei LMG S-19264T (=DSM 44701T), isolated from a smear-ripened cheese.</title>
        <authorList>
            <consortium name="US DOE Joint Genome Institute (JGI-PGF)"/>
            <person name="Walter F."/>
            <person name="Albersmeier A."/>
            <person name="Kalinowski J."/>
            <person name="Ruckert C."/>
        </authorList>
    </citation>
    <scope>NUCLEOTIDE SEQUENCE</scope>
    <source>
        <strain evidence="3">CGMCC 1.6293</strain>
    </source>
</reference>
<name>A0A917SKP4_9RHOB</name>
<sequence length="413" mass="45425">MSQPDAKLLSFPKGTKQPLRRPRDPRIDAFRGLALLMIFIDHMPGNPYEHGTLRNWGFSDAAEGFFVMSGVAAGLAYSGRFLPEARSANGFWPAVAPVWKRSWTLYLVHIFLTFWAVAIFAGGADFFGMPQLFRPHNLAGVFENPEEVLFGVVTLGHQIGYVNILPTYSVLLIFAPAAILIGLWRPMVLAAIAVGIWFAAGVARVNIINFPGNGEWFFNPLSWQLVFVLGLLIGLRLRLNERLVPVSRPLFALAAGWLLFVLAWRLVPAVGDFMNHQMWRMGEAGAPRLFVTHNKTYLSLPRLLHVAALVYVLSCLPSVTRACGSAWAAPLRLLGRQGLLVFSVATLLALVGQVLMDGYPTSAAVVWLYPLLGAALMLLAAWLADDQRRRARRAQREAAAIEGAATRRSAASA</sequence>
<dbReference type="PANTHER" id="PTHR38592:SF3">
    <property type="entry name" value="BLL4819 PROTEIN"/>
    <property type="match status" value="1"/>
</dbReference>
<dbReference type="AlphaFoldDB" id="A0A917SKP4"/>
<keyword evidence="4" id="KW-1185">Reference proteome</keyword>
<accession>A0A917SKP4</accession>
<dbReference type="Pfam" id="PF10129">
    <property type="entry name" value="OpgC_C"/>
    <property type="match status" value="1"/>
</dbReference>
<feature type="transmembrane region" description="Helical" evidence="2">
    <location>
        <begin position="216"/>
        <end position="237"/>
    </location>
</feature>
<organism evidence="3 4">
    <name type="scientific">Pseudooceanicola nanhaiensis</name>
    <dbReference type="NCBI Taxonomy" id="375761"/>
    <lineage>
        <taxon>Bacteria</taxon>
        <taxon>Pseudomonadati</taxon>
        <taxon>Pseudomonadota</taxon>
        <taxon>Alphaproteobacteria</taxon>
        <taxon>Rhodobacterales</taxon>
        <taxon>Paracoccaceae</taxon>
        <taxon>Pseudooceanicola</taxon>
    </lineage>
</organism>
<dbReference type="PIRSF" id="PIRSF028704">
    <property type="entry name" value="UPC028704"/>
    <property type="match status" value="1"/>
</dbReference>
<feature type="transmembrane region" description="Helical" evidence="2">
    <location>
        <begin position="159"/>
        <end position="181"/>
    </location>
</feature>
<keyword evidence="2" id="KW-0472">Membrane</keyword>
<proteinExistence type="predicted"/>
<evidence type="ECO:0000256" key="1">
    <source>
        <dbReference type="SAM" id="MobiDB-lite"/>
    </source>
</evidence>
<protein>
    <submittedName>
        <fullName evidence="3">OpgC protein</fullName>
    </submittedName>
</protein>
<gene>
    <name evidence="3" type="primary">opgC</name>
    <name evidence="3" type="ORF">GCM10011534_03170</name>
</gene>
<comment type="caution">
    <text evidence="3">The sequence shown here is derived from an EMBL/GenBank/DDBJ whole genome shotgun (WGS) entry which is preliminary data.</text>
</comment>
<feature type="transmembrane region" description="Helical" evidence="2">
    <location>
        <begin position="188"/>
        <end position="210"/>
    </location>
</feature>
<keyword evidence="2" id="KW-0812">Transmembrane</keyword>
<dbReference type="EMBL" id="BMLF01000001">
    <property type="protein sequence ID" value="GGL84650.1"/>
    <property type="molecule type" value="Genomic_DNA"/>
</dbReference>
<reference evidence="3" key="2">
    <citation type="submission" date="2020-09" db="EMBL/GenBank/DDBJ databases">
        <authorList>
            <person name="Sun Q."/>
            <person name="Zhou Y."/>
        </authorList>
    </citation>
    <scope>NUCLEOTIDE SEQUENCE</scope>
    <source>
        <strain evidence="3">CGMCC 1.6293</strain>
    </source>
</reference>
<feature type="region of interest" description="Disordered" evidence="1">
    <location>
        <begin position="1"/>
        <end position="23"/>
    </location>
</feature>
<feature type="transmembrane region" description="Helical" evidence="2">
    <location>
        <begin position="339"/>
        <end position="356"/>
    </location>
</feature>
<feature type="transmembrane region" description="Helical" evidence="2">
    <location>
        <begin position="249"/>
        <end position="267"/>
    </location>
</feature>
<dbReference type="Proteomes" id="UP000649829">
    <property type="component" value="Unassembled WGS sequence"/>
</dbReference>
<evidence type="ECO:0000313" key="3">
    <source>
        <dbReference type="EMBL" id="GGL84650.1"/>
    </source>
</evidence>
<dbReference type="RefSeq" id="WP_028285277.1">
    <property type="nucleotide sequence ID" value="NZ_BMLF01000001.1"/>
</dbReference>
<feature type="transmembrane region" description="Helical" evidence="2">
    <location>
        <begin position="362"/>
        <end position="384"/>
    </location>
</feature>
<dbReference type="PANTHER" id="PTHR38592">
    <property type="entry name" value="BLL4819 PROTEIN"/>
    <property type="match status" value="1"/>
</dbReference>
<feature type="transmembrane region" description="Helical" evidence="2">
    <location>
        <begin position="103"/>
        <end position="124"/>
    </location>
</feature>
<feature type="transmembrane region" description="Helical" evidence="2">
    <location>
        <begin position="303"/>
        <end position="327"/>
    </location>
</feature>
<evidence type="ECO:0000256" key="2">
    <source>
        <dbReference type="SAM" id="Phobius"/>
    </source>
</evidence>